<gene>
    <name evidence="1" type="ORF">FC60_GL000950</name>
</gene>
<sequence length="190" mass="21773">MRVVNSALTCNKWLTVNELSKVCHLSREEVISQLQCDKTIISLHFYGRWYYKNKMSYNVTKLGNASNNMLDSRNTISNLGIARTCLHHLGGKLGVTIFRYAELKYLIFTSDKVNYSFTEKGKNIFSKFCKVNQATVPCCLDFSERNFHFGGRIGNDLLNYLLEDDLCKLTKSRKVELCKEPASIVQSVFT</sequence>
<dbReference type="AlphaFoldDB" id="A0A0R1V5L2"/>
<dbReference type="Proteomes" id="UP000051739">
    <property type="component" value="Unassembled WGS sequence"/>
</dbReference>
<dbReference type="RefSeq" id="WP_056937851.1">
    <property type="nucleotide sequence ID" value="NZ_AZFN01000024.1"/>
</dbReference>
<accession>A0A0R1V5L2</accession>
<organism evidence="1 2">
    <name type="scientific">Limosilactobacillus gastricus DSM 16045</name>
    <dbReference type="NCBI Taxonomy" id="1423749"/>
    <lineage>
        <taxon>Bacteria</taxon>
        <taxon>Bacillati</taxon>
        <taxon>Bacillota</taxon>
        <taxon>Bacilli</taxon>
        <taxon>Lactobacillales</taxon>
        <taxon>Lactobacillaceae</taxon>
        <taxon>Limosilactobacillus</taxon>
    </lineage>
</organism>
<evidence type="ECO:0000313" key="2">
    <source>
        <dbReference type="Proteomes" id="UP000051739"/>
    </source>
</evidence>
<name>A0A0R1V5L2_9LACO</name>
<comment type="caution">
    <text evidence="1">The sequence shown here is derived from an EMBL/GenBank/DDBJ whole genome shotgun (WGS) entry which is preliminary data.</text>
</comment>
<reference evidence="1 2" key="1">
    <citation type="journal article" date="2015" name="Genome Announc.">
        <title>Expanding the biotechnology potential of lactobacilli through comparative genomics of 213 strains and associated genera.</title>
        <authorList>
            <person name="Sun Z."/>
            <person name="Harris H.M."/>
            <person name="McCann A."/>
            <person name="Guo C."/>
            <person name="Argimon S."/>
            <person name="Zhang W."/>
            <person name="Yang X."/>
            <person name="Jeffery I.B."/>
            <person name="Cooney J.C."/>
            <person name="Kagawa T.F."/>
            <person name="Liu W."/>
            <person name="Song Y."/>
            <person name="Salvetti E."/>
            <person name="Wrobel A."/>
            <person name="Rasinkangas P."/>
            <person name="Parkhill J."/>
            <person name="Rea M.C."/>
            <person name="O'Sullivan O."/>
            <person name="Ritari J."/>
            <person name="Douillard F.P."/>
            <person name="Paul Ross R."/>
            <person name="Yang R."/>
            <person name="Briner A.E."/>
            <person name="Felis G.E."/>
            <person name="de Vos W.M."/>
            <person name="Barrangou R."/>
            <person name="Klaenhammer T.R."/>
            <person name="Caufield P.W."/>
            <person name="Cui Y."/>
            <person name="Zhang H."/>
            <person name="O'Toole P.W."/>
        </authorList>
    </citation>
    <scope>NUCLEOTIDE SEQUENCE [LARGE SCALE GENOMIC DNA]</scope>
    <source>
        <strain evidence="1 2">DSM 16045</strain>
    </source>
</reference>
<proteinExistence type="predicted"/>
<dbReference type="PATRIC" id="fig|1423749.3.peg.959"/>
<protein>
    <submittedName>
        <fullName evidence="1">ArsR family transcriptional regulator</fullName>
    </submittedName>
</protein>
<evidence type="ECO:0000313" key="1">
    <source>
        <dbReference type="EMBL" id="KRM00831.1"/>
    </source>
</evidence>
<keyword evidence="2" id="KW-1185">Reference proteome</keyword>
<dbReference type="EMBL" id="AZFN01000024">
    <property type="protein sequence ID" value="KRM00831.1"/>
    <property type="molecule type" value="Genomic_DNA"/>
</dbReference>